<sequence length="226" mass="25481">MSVGSHFPPSATHHIGENDAGNHRAYRLLDPSTMTDRVTLGPAAFKRNPDEGAVQSFNKENFTFFVLFEVNQEFHWSESRAETGPWWTVPLNTFPVCSFPMDLQSVTFPDPTSIHCQSVADECTRGLLPWMSTAKSHWLPLQQNEALNRNIQSLMVLKQVELSCPSLLVTNNNQTKRVNTQTFAFQMGSVLRSTKPATYFIETPKTAKVQHLGPEVFVKMNIPTEI</sequence>
<organism evidence="2 3">
    <name type="scientific">Platysternon megacephalum</name>
    <name type="common">big-headed turtle</name>
    <dbReference type="NCBI Taxonomy" id="55544"/>
    <lineage>
        <taxon>Eukaryota</taxon>
        <taxon>Metazoa</taxon>
        <taxon>Chordata</taxon>
        <taxon>Craniata</taxon>
        <taxon>Vertebrata</taxon>
        <taxon>Euteleostomi</taxon>
        <taxon>Archelosauria</taxon>
        <taxon>Testudinata</taxon>
        <taxon>Testudines</taxon>
        <taxon>Cryptodira</taxon>
        <taxon>Durocryptodira</taxon>
        <taxon>Testudinoidea</taxon>
        <taxon>Platysternidae</taxon>
        <taxon>Platysternon</taxon>
    </lineage>
</organism>
<dbReference type="AlphaFoldDB" id="A0A4D9EA09"/>
<feature type="region of interest" description="Disordered" evidence="1">
    <location>
        <begin position="1"/>
        <end position="22"/>
    </location>
</feature>
<name>A0A4D9EA09_9SAUR</name>
<proteinExistence type="predicted"/>
<protein>
    <submittedName>
        <fullName evidence="2">WD repeat-containing protein 3</fullName>
    </submittedName>
</protein>
<reference evidence="2 3" key="1">
    <citation type="submission" date="2019-04" db="EMBL/GenBank/DDBJ databases">
        <title>Draft genome of the big-headed turtle Platysternon megacephalum.</title>
        <authorList>
            <person name="Gong S."/>
        </authorList>
    </citation>
    <scope>NUCLEOTIDE SEQUENCE [LARGE SCALE GENOMIC DNA]</scope>
    <source>
        <strain evidence="2">DO16091913</strain>
        <tissue evidence="2">Muscle</tissue>
    </source>
</reference>
<accession>A0A4D9EA09</accession>
<evidence type="ECO:0000313" key="3">
    <source>
        <dbReference type="Proteomes" id="UP000297703"/>
    </source>
</evidence>
<dbReference type="Proteomes" id="UP000297703">
    <property type="component" value="Unassembled WGS sequence"/>
</dbReference>
<evidence type="ECO:0000256" key="1">
    <source>
        <dbReference type="SAM" id="MobiDB-lite"/>
    </source>
</evidence>
<keyword evidence="3" id="KW-1185">Reference proteome</keyword>
<gene>
    <name evidence="2" type="ORF">DR999_PMT12226</name>
</gene>
<evidence type="ECO:0000313" key="2">
    <source>
        <dbReference type="EMBL" id="TFK05215.1"/>
    </source>
</evidence>
<dbReference type="EMBL" id="QXTE01000119">
    <property type="protein sequence ID" value="TFK05215.1"/>
    <property type="molecule type" value="Genomic_DNA"/>
</dbReference>
<comment type="caution">
    <text evidence="2">The sequence shown here is derived from an EMBL/GenBank/DDBJ whole genome shotgun (WGS) entry which is preliminary data.</text>
</comment>
<reference evidence="2 3" key="2">
    <citation type="submission" date="2019-04" db="EMBL/GenBank/DDBJ databases">
        <title>The genome sequence of big-headed turtle.</title>
        <authorList>
            <person name="Gong S."/>
        </authorList>
    </citation>
    <scope>NUCLEOTIDE SEQUENCE [LARGE SCALE GENOMIC DNA]</scope>
    <source>
        <strain evidence="2">DO16091913</strain>
        <tissue evidence="2">Muscle</tissue>
    </source>
</reference>